<organism evidence="2 3">
    <name type="scientific">Plasmodium falciparum Tanzania</name>
    <name type="common">2000708</name>
    <dbReference type="NCBI Taxonomy" id="1036725"/>
    <lineage>
        <taxon>Eukaryota</taxon>
        <taxon>Sar</taxon>
        <taxon>Alveolata</taxon>
        <taxon>Apicomplexa</taxon>
        <taxon>Aconoidasida</taxon>
        <taxon>Haemosporida</taxon>
        <taxon>Plasmodiidae</taxon>
        <taxon>Plasmodium</taxon>
        <taxon>Plasmodium (Laverania)</taxon>
    </lineage>
</organism>
<gene>
    <name evidence="2" type="ORF">PFTANZ_04696</name>
</gene>
<dbReference type="AlphaFoldDB" id="A0A024W202"/>
<evidence type="ECO:0000313" key="3">
    <source>
        <dbReference type="Proteomes" id="UP000030708"/>
    </source>
</evidence>
<feature type="transmembrane region" description="Helical" evidence="1">
    <location>
        <begin position="72"/>
        <end position="95"/>
    </location>
</feature>
<evidence type="ECO:0000256" key="1">
    <source>
        <dbReference type="SAM" id="Phobius"/>
    </source>
</evidence>
<feature type="transmembrane region" description="Helical" evidence="1">
    <location>
        <begin position="46"/>
        <end position="66"/>
    </location>
</feature>
<accession>A0A024W202</accession>
<sequence>MEISFLFFNLNYSMFSLIQNLKHISTVLLRWIVFQDNYKNMCYLNVCRYILILIQDGFLFYLMFMVNVMDTLIIYYTFVLSYILFNITIIIYIIIN</sequence>
<name>A0A024W202_PLAFA</name>
<dbReference type="EMBL" id="KI926515">
    <property type="protein sequence ID" value="ETW34603.1"/>
    <property type="molecule type" value="Genomic_DNA"/>
</dbReference>
<reference evidence="2 3" key="2">
    <citation type="submission" date="2013-02" db="EMBL/GenBank/DDBJ databases">
        <title>The Genome Sequence of Plasmodium falciparum Tanzania (2000708).</title>
        <authorList>
            <consortium name="The Broad Institute Genome Sequencing Platform"/>
            <consortium name="The Broad Institute Genome Sequencing Center for Infectious Disease"/>
            <person name="Neafsey D."/>
            <person name="Cheeseman I."/>
            <person name="Volkman S."/>
            <person name="Adams J."/>
            <person name="Walker B."/>
            <person name="Young S.K."/>
            <person name="Zeng Q."/>
            <person name="Gargeya S."/>
            <person name="Fitzgerald M."/>
            <person name="Haas B."/>
            <person name="Abouelleil A."/>
            <person name="Alvarado L."/>
            <person name="Arachchi H.M."/>
            <person name="Berlin A.M."/>
            <person name="Chapman S.B."/>
            <person name="Dewar J."/>
            <person name="Goldberg J."/>
            <person name="Griggs A."/>
            <person name="Gujja S."/>
            <person name="Hansen M."/>
            <person name="Howarth C."/>
            <person name="Imamovic A."/>
            <person name="Larimer J."/>
            <person name="McCowan C."/>
            <person name="Murphy C."/>
            <person name="Neiman D."/>
            <person name="Pearson M."/>
            <person name="Priest M."/>
            <person name="Roberts A."/>
            <person name="Saif S."/>
            <person name="Shea T."/>
            <person name="Sisk P."/>
            <person name="Sykes S."/>
            <person name="Wortman J."/>
            <person name="Nusbaum C."/>
            <person name="Birren B."/>
        </authorList>
    </citation>
    <scope>NUCLEOTIDE SEQUENCE [LARGE SCALE GENOMIC DNA]</scope>
    <source>
        <strain evidence="3">Tanzania (2000708)</strain>
    </source>
</reference>
<keyword evidence="1" id="KW-0812">Transmembrane</keyword>
<keyword evidence="1" id="KW-0472">Membrane</keyword>
<proteinExistence type="predicted"/>
<protein>
    <submittedName>
        <fullName evidence="2">Uncharacterized protein</fullName>
    </submittedName>
</protein>
<dbReference type="Proteomes" id="UP000030708">
    <property type="component" value="Unassembled WGS sequence"/>
</dbReference>
<reference evidence="2 3" key="1">
    <citation type="submission" date="2013-02" db="EMBL/GenBank/DDBJ databases">
        <title>The Genome Annotation of Plasmodium falciparum Tanzania (2000708).</title>
        <authorList>
            <consortium name="The Broad Institute Genome Sequencing Platform"/>
            <consortium name="The Broad Institute Genome Sequencing Center for Infectious Disease"/>
            <person name="Neafsey D."/>
            <person name="Hoffman S."/>
            <person name="Volkman S."/>
            <person name="Rosenthal P."/>
            <person name="Walker B."/>
            <person name="Young S.K."/>
            <person name="Zeng Q."/>
            <person name="Gargeya S."/>
            <person name="Fitzgerald M."/>
            <person name="Haas B."/>
            <person name="Abouelleil A."/>
            <person name="Allen A.W."/>
            <person name="Alvarado L."/>
            <person name="Arachchi H.M."/>
            <person name="Berlin A.M."/>
            <person name="Chapman S.B."/>
            <person name="Gainer-Dewar J."/>
            <person name="Goldberg J."/>
            <person name="Griggs A."/>
            <person name="Gujja S."/>
            <person name="Hansen M."/>
            <person name="Howarth C."/>
            <person name="Imamovic A."/>
            <person name="Ireland A."/>
            <person name="Larimer J."/>
            <person name="McCowan C."/>
            <person name="Murphy C."/>
            <person name="Pearson M."/>
            <person name="Poon T.W."/>
            <person name="Priest M."/>
            <person name="Roberts A."/>
            <person name="Saif S."/>
            <person name="Shea T."/>
            <person name="Sisk P."/>
            <person name="Sykes S."/>
            <person name="Wortman J."/>
            <person name="Nusbaum C."/>
            <person name="Birren B."/>
        </authorList>
    </citation>
    <scope>NUCLEOTIDE SEQUENCE [LARGE SCALE GENOMIC DNA]</scope>
    <source>
        <strain evidence="3">Tanzania (2000708)</strain>
    </source>
</reference>
<evidence type="ECO:0000313" key="2">
    <source>
        <dbReference type="EMBL" id="ETW34603.1"/>
    </source>
</evidence>
<keyword evidence="1" id="KW-1133">Transmembrane helix</keyword>
<feature type="transmembrane region" description="Helical" evidence="1">
    <location>
        <begin position="12"/>
        <end position="34"/>
    </location>
</feature>